<keyword evidence="1" id="KW-1133">Transmembrane helix</keyword>
<feature type="transmembrane region" description="Helical" evidence="1">
    <location>
        <begin position="9"/>
        <end position="33"/>
    </location>
</feature>
<dbReference type="Proteomes" id="UP000784294">
    <property type="component" value="Unassembled WGS sequence"/>
</dbReference>
<protein>
    <submittedName>
        <fullName evidence="2">Uncharacterized protein</fullName>
    </submittedName>
</protein>
<organism evidence="2 3">
    <name type="scientific">Protopolystoma xenopodis</name>
    <dbReference type="NCBI Taxonomy" id="117903"/>
    <lineage>
        <taxon>Eukaryota</taxon>
        <taxon>Metazoa</taxon>
        <taxon>Spiralia</taxon>
        <taxon>Lophotrochozoa</taxon>
        <taxon>Platyhelminthes</taxon>
        <taxon>Monogenea</taxon>
        <taxon>Polyopisthocotylea</taxon>
        <taxon>Polystomatidea</taxon>
        <taxon>Polystomatidae</taxon>
        <taxon>Protopolystoma</taxon>
    </lineage>
</organism>
<proteinExistence type="predicted"/>
<evidence type="ECO:0000256" key="1">
    <source>
        <dbReference type="SAM" id="Phobius"/>
    </source>
</evidence>
<comment type="caution">
    <text evidence="2">The sequence shown here is derived from an EMBL/GenBank/DDBJ whole genome shotgun (WGS) entry which is preliminary data.</text>
</comment>
<sequence>MWSPQSQLIWYATFSGFLISQKPFLAMVLSWHLLRTRSAFSFGLVFFSPSLSHLSMVTLEQHVLGS</sequence>
<dbReference type="EMBL" id="CAAALY010024716">
    <property type="protein sequence ID" value="VEL15471.1"/>
    <property type="molecule type" value="Genomic_DNA"/>
</dbReference>
<keyword evidence="3" id="KW-1185">Reference proteome</keyword>
<accession>A0A448WMF1</accession>
<keyword evidence="1" id="KW-0812">Transmembrane</keyword>
<reference evidence="2" key="1">
    <citation type="submission" date="2018-11" db="EMBL/GenBank/DDBJ databases">
        <authorList>
            <consortium name="Pathogen Informatics"/>
        </authorList>
    </citation>
    <scope>NUCLEOTIDE SEQUENCE</scope>
</reference>
<name>A0A448WMF1_9PLAT</name>
<keyword evidence="1" id="KW-0472">Membrane</keyword>
<dbReference type="AlphaFoldDB" id="A0A448WMF1"/>
<gene>
    <name evidence="2" type="ORF">PXEA_LOCUS8911</name>
</gene>
<evidence type="ECO:0000313" key="3">
    <source>
        <dbReference type="Proteomes" id="UP000784294"/>
    </source>
</evidence>
<evidence type="ECO:0000313" key="2">
    <source>
        <dbReference type="EMBL" id="VEL15471.1"/>
    </source>
</evidence>